<evidence type="ECO:0000313" key="3">
    <source>
        <dbReference type="Proteomes" id="UP000678499"/>
    </source>
</evidence>
<accession>A0A7R9GCR8</accession>
<dbReference type="PANTHER" id="PTHR12277:SF72">
    <property type="entry name" value="BAT5L PROTEIN"/>
    <property type="match status" value="1"/>
</dbReference>
<protein>
    <recommendedName>
        <fullName evidence="1">AB hydrolase-1 domain-containing protein</fullName>
    </recommendedName>
</protein>
<dbReference type="AlphaFoldDB" id="A0A7R9GCR8"/>
<organism evidence="2">
    <name type="scientific">Notodromas monacha</name>
    <dbReference type="NCBI Taxonomy" id="399045"/>
    <lineage>
        <taxon>Eukaryota</taxon>
        <taxon>Metazoa</taxon>
        <taxon>Ecdysozoa</taxon>
        <taxon>Arthropoda</taxon>
        <taxon>Crustacea</taxon>
        <taxon>Oligostraca</taxon>
        <taxon>Ostracoda</taxon>
        <taxon>Podocopa</taxon>
        <taxon>Podocopida</taxon>
        <taxon>Cypridocopina</taxon>
        <taxon>Cypridoidea</taxon>
        <taxon>Cyprididae</taxon>
        <taxon>Notodromas</taxon>
    </lineage>
</organism>
<name>A0A7R9GCR8_9CRUS</name>
<dbReference type="SUPFAM" id="SSF53474">
    <property type="entry name" value="alpha/beta-Hydrolases"/>
    <property type="match status" value="1"/>
</dbReference>
<dbReference type="GO" id="GO:0052651">
    <property type="term" value="P:monoacylglycerol catabolic process"/>
    <property type="evidence" value="ECO:0007669"/>
    <property type="project" value="TreeGrafter"/>
</dbReference>
<dbReference type="PANTHER" id="PTHR12277">
    <property type="entry name" value="ALPHA/BETA HYDROLASE DOMAIN-CONTAINING PROTEIN"/>
    <property type="match status" value="1"/>
</dbReference>
<keyword evidence="3" id="KW-1185">Reference proteome</keyword>
<reference evidence="2" key="1">
    <citation type="submission" date="2020-11" db="EMBL/GenBank/DDBJ databases">
        <authorList>
            <person name="Tran Van P."/>
        </authorList>
    </citation>
    <scope>NUCLEOTIDE SEQUENCE</scope>
</reference>
<dbReference type="EMBL" id="CAJPEX010000526">
    <property type="protein sequence ID" value="CAG0916142.1"/>
    <property type="molecule type" value="Genomic_DNA"/>
</dbReference>
<dbReference type="OrthoDB" id="6412627at2759"/>
<dbReference type="InterPro" id="IPR029058">
    <property type="entry name" value="AB_hydrolase_fold"/>
</dbReference>
<evidence type="ECO:0000259" key="1">
    <source>
        <dbReference type="Pfam" id="PF00561"/>
    </source>
</evidence>
<dbReference type="GO" id="GO:0006660">
    <property type="term" value="P:phosphatidylserine catabolic process"/>
    <property type="evidence" value="ECO:0007669"/>
    <property type="project" value="TreeGrafter"/>
</dbReference>
<dbReference type="Proteomes" id="UP000678499">
    <property type="component" value="Unassembled WGS sequence"/>
</dbReference>
<dbReference type="GO" id="GO:0047372">
    <property type="term" value="F:monoacylglycerol lipase activity"/>
    <property type="evidence" value="ECO:0007669"/>
    <property type="project" value="TreeGrafter"/>
</dbReference>
<dbReference type="InterPro" id="IPR000073">
    <property type="entry name" value="AB_hydrolase_1"/>
</dbReference>
<dbReference type="GO" id="GO:0004620">
    <property type="term" value="F:phospholipase activity"/>
    <property type="evidence" value="ECO:0007669"/>
    <property type="project" value="TreeGrafter"/>
</dbReference>
<sequence length="325" mass="36044">MITCLRKPHGDYLVVCCEGNAGFYEVGTPNTPLEAGYSVLGWNHPGFGGSTGLPYPADEQDAIDTVMQFAINELKFPLDKIVIFAWSIGGYSASWAAKQYPDARAVILDASFDDVVPLAYSKMPEVLHPIVEKTLRSHFDLNVLKQLKEYKSGPVMFVKRLRDEIICVEPGNQATNRGIDLALGFLKHRYPKVFRGEALKAAKRFAEANSSSEASRVASSYQYREGDAELDALIGDHVQQKGADFPSLIDATDDASRIKLALHLYKKHVVDYDMDHCSLLPKALFVLPWDFREAETPLVGGGQNAYYLLPNENCSSQLNVEFFAA</sequence>
<proteinExistence type="predicted"/>
<dbReference type="Pfam" id="PF00561">
    <property type="entry name" value="Abhydrolase_1"/>
    <property type="match status" value="1"/>
</dbReference>
<gene>
    <name evidence="2" type="ORF">NMOB1V02_LOCUS3773</name>
</gene>
<feature type="domain" description="AB hydrolase-1" evidence="1">
    <location>
        <begin position="13"/>
        <end position="119"/>
    </location>
</feature>
<dbReference type="Gene3D" id="3.40.50.1820">
    <property type="entry name" value="alpha/beta hydrolase"/>
    <property type="match status" value="1"/>
</dbReference>
<evidence type="ECO:0000313" key="2">
    <source>
        <dbReference type="EMBL" id="CAD7275990.1"/>
    </source>
</evidence>
<dbReference type="EMBL" id="OA882563">
    <property type="protein sequence ID" value="CAD7275990.1"/>
    <property type="molecule type" value="Genomic_DNA"/>
</dbReference>
<dbReference type="GO" id="GO:0012505">
    <property type="term" value="C:endomembrane system"/>
    <property type="evidence" value="ECO:0007669"/>
    <property type="project" value="TreeGrafter"/>
</dbReference>